<name>A0ABW3RD73_9FLAO</name>
<dbReference type="Proteomes" id="UP001597163">
    <property type="component" value="Unassembled WGS sequence"/>
</dbReference>
<protein>
    <recommendedName>
        <fullName evidence="3">Lipocalin-like domain-containing protein</fullName>
    </recommendedName>
</protein>
<accession>A0ABW3RD73</accession>
<reference evidence="2" key="1">
    <citation type="journal article" date="2019" name="Int. J. Syst. Evol. Microbiol.">
        <title>The Global Catalogue of Microorganisms (GCM) 10K type strain sequencing project: providing services to taxonomists for standard genome sequencing and annotation.</title>
        <authorList>
            <consortium name="The Broad Institute Genomics Platform"/>
            <consortium name="The Broad Institute Genome Sequencing Center for Infectious Disease"/>
            <person name="Wu L."/>
            <person name="Ma J."/>
        </authorList>
    </citation>
    <scope>NUCLEOTIDE SEQUENCE [LARGE SCALE GENOMIC DNA]</scope>
    <source>
        <strain evidence="2">CCUG 63246</strain>
    </source>
</reference>
<evidence type="ECO:0000313" key="2">
    <source>
        <dbReference type="Proteomes" id="UP001597163"/>
    </source>
</evidence>
<gene>
    <name evidence="1" type="ORF">ACFQ2E_11405</name>
</gene>
<dbReference type="EMBL" id="JBHTLJ010000003">
    <property type="protein sequence ID" value="MFD1163029.1"/>
    <property type="molecule type" value="Genomic_DNA"/>
</dbReference>
<sequence length="108" mass="13069">MMRIYWVSTPKMTQYRFGSSQNSMRQIKKKNIFYQRSRDGLYYAIGEVSMTETERHCEMSFFYYGGEYLKPKDTHILLSENEMQSVSYDYNPKSKSWTNEAIVIWKRQ</sequence>
<comment type="caution">
    <text evidence="1">The sequence shown here is derived from an EMBL/GenBank/DDBJ whole genome shotgun (WGS) entry which is preliminary data.</text>
</comment>
<proteinExistence type="predicted"/>
<dbReference type="RefSeq" id="WP_311940058.1">
    <property type="nucleotide sequence ID" value="NZ_JAVSCK010000003.1"/>
</dbReference>
<evidence type="ECO:0000313" key="1">
    <source>
        <dbReference type="EMBL" id="MFD1163029.1"/>
    </source>
</evidence>
<evidence type="ECO:0008006" key="3">
    <source>
        <dbReference type="Google" id="ProtNLM"/>
    </source>
</evidence>
<keyword evidence="2" id="KW-1185">Reference proteome</keyword>
<organism evidence="1 2">
    <name type="scientific">Hwangdonia seohaensis</name>
    <dbReference type="NCBI Taxonomy" id="1240727"/>
    <lineage>
        <taxon>Bacteria</taxon>
        <taxon>Pseudomonadati</taxon>
        <taxon>Bacteroidota</taxon>
        <taxon>Flavobacteriia</taxon>
        <taxon>Flavobacteriales</taxon>
        <taxon>Flavobacteriaceae</taxon>
        <taxon>Hwangdonia</taxon>
    </lineage>
</organism>